<dbReference type="CDD" id="cd13124">
    <property type="entry name" value="MATE_SpoVB_like"/>
    <property type="match status" value="1"/>
</dbReference>
<feature type="transmembrane region" description="Helical" evidence="6">
    <location>
        <begin position="422"/>
        <end position="440"/>
    </location>
</feature>
<protein>
    <submittedName>
        <fullName evidence="7">Stage V sporulation protein B</fullName>
    </submittedName>
</protein>
<reference evidence="8" key="1">
    <citation type="submission" date="2016-11" db="EMBL/GenBank/DDBJ databases">
        <authorList>
            <person name="Varghese N."/>
            <person name="Submissions S."/>
        </authorList>
    </citation>
    <scope>NUCLEOTIDE SEQUENCE [LARGE SCALE GENOMIC DNA]</scope>
    <source>
        <strain evidence="8">DSM 15518</strain>
    </source>
</reference>
<evidence type="ECO:0000256" key="2">
    <source>
        <dbReference type="ARBA" id="ARBA00022475"/>
    </source>
</evidence>
<evidence type="ECO:0000256" key="6">
    <source>
        <dbReference type="SAM" id="Phobius"/>
    </source>
</evidence>
<feature type="transmembrane region" description="Helical" evidence="6">
    <location>
        <begin position="185"/>
        <end position="207"/>
    </location>
</feature>
<evidence type="ECO:0000256" key="3">
    <source>
        <dbReference type="ARBA" id="ARBA00022692"/>
    </source>
</evidence>
<feature type="transmembrane region" description="Helical" evidence="6">
    <location>
        <begin position="325"/>
        <end position="348"/>
    </location>
</feature>
<feature type="transmembrane region" description="Helical" evidence="6">
    <location>
        <begin position="7"/>
        <end position="27"/>
    </location>
</feature>
<evidence type="ECO:0000256" key="4">
    <source>
        <dbReference type="ARBA" id="ARBA00022989"/>
    </source>
</evidence>
<evidence type="ECO:0000256" key="1">
    <source>
        <dbReference type="ARBA" id="ARBA00004651"/>
    </source>
</evidence>
<dbReference type="PIRSF" id="PIRSF038958">
    <property type="entry name" value="PG_synth_SpoVB"/>
    <property type="match status" value="1"/>
</dbReference>
<keyword evidence="3 6" id="KW-0812">Transmembrane</keyword>
<feature type="transmembrane region" description="Helical" evidence="6">
    <location>
        <begin position="394"/>
        <end position="416"/>
    </location>
</feature>
<dbReference type="STRING" id="1123349.SAMN02744037_01357"/>
<feature type="transmembrane region" description="Helical" evidence="6">
    <location>
        <begin position="479"/>
        <end position="507"/>
    </location>
</feature>
<dbReference type="PANTHER" id="PTHR30250">
    <property type="entry name" value="PST FAMILY PREDICTED COLANIC ACID TRANSPORTER"/>
    <property type="match status" value="1"/>
</dbReference>
<dbReference type="PANTHER" id="PTHR30250:SF21">
    <property type="entry name" value="LIPID II FLIPPASE MURJ"/>
    <property type="match status" value="1"/>
</dbReference>
<dbReference type="Pfam" id="PF01943">
    <property type="entry name" value="Polysacc_synt"/>
    <property type="match status" value="1"/>
</dbReference>
<organism evidence="7 8">
    <name type="scientific">Tepidibacter formicigenes DSM 15518</name>
    <dbReference type="NCBI Taxonomy" id="1123349"/>
    <lineage>
        <taxon>Bacteria</taxon>
        <taxon>Bacillati</taxon>
        <taxon>Bacillota</taxon>
        <taxon>Clostridia</taxon>
        <taxon>Peptostreptococcales</taxon>
        <taxon>Peptostreptococcaceae</taxon>
        <taxon>Tepidibacter</taxon>
    </lineage>
</organism>
<dbReference type="GO" id="GO:0005886">
    <property type="term" value="C:plasma membrane"/>
    <property type="evidence" value="ECO:0007669"/>
    <property type="project" value="UniProtKB-SubCell"/>
</dbReference>
<feature type="transmembrane region" description="Helical" evidence="6">
    <location>
        <begin position="291"/>
        <end position="313"/>
    </location>
</feature>
<dbReference type="AlphaFoldDB" id="A0A1M6NSY4"/>
<dbReference type="InterPro" id="IPR050833">
    <property type="entry name" value="Poly_Biosynth_Transport"/>
</dbReference>
<feature type="transmembrane region" description="Helical" evidence="6">
    <location>
        <begin position="452"/>
        <end position="473"/>
    </location>
</feature>
<dbReference type="RefSeq" id="WP_072888472.1">
    <property type="nucleotide sequence ID" value="NZ_FRAE01000025.1"/>
</dbReference>
<dbReference type="Proteomes" id="UP000242497">
    <property type="component" value="Unassembled WGS sequence"/>
</dbReference>
<feature type="transmembrane region" description="Helical" evidence="6">
    <location>
        <begin position="87"/>
        <end position="109"/>
    </location>
</feature>
<feature type="transmembrane region" description="Helical" evidence="6">
    <location>
        <begin position="47"/>
        <end position="66"/>
    </location>
</feature>
<sequence length="530" mass="58085">MGKNSFLKGAFILGIAGVIVNLLGAIFRIPLGNIIGSEGMGYYQSVFPIYILLLTISASGFPTAISKLVSEKIALQDFKGANKIFKVSFFVLFFIGLIFFLILFLGANYIVNNYSKNPKAYYSMLAISPALLLVPVMSTFRGYFQGRQEMSPIAVSQIMEQFGRVTIGLYLALIFLPKGREFASAGASFGATVGAVFGTIYIIFIYIKNKSRIKSELEISKNFKEDSTKQIINKLLLIAIPITIGTSILPIMNMIDSGIVVRRLQDVGYTYKEANNLYGQLSGMAGTLINFPYTITMALAISLVPVISHFYTIKDIENLKKNIKTGIRTALLIGLPASFGLAALSTPIMKMVYPKEPASVGYMLLILSMSVVFIGLNQALTAVFQGIEKPHIPVVNLGIGALFKIIISYILMAVPYLNVKGAAIGSVVSFIIIAILNFYYVKKYMNIKFEFVYYIAKPLLSVSIMTALVIITYKILLGILGNSVACIISIIVGGFGYGFALITTGSISEEEILMMPKGEKLNKILNRFRN</sequence>
<proteinExistence type="predicted"/>
<feature type="transmembrane region" description="Helical" evidence="6">
    <location>
        <begin position="360"/>
        <end position="382"/>
    </location>
</feature>
<dbReference type="OrthoDB" id="9775950at2"/>
<name>A0A1M6NSY4_9FIRM</name>
<keyword evidence="5 6" id="KW-0472">Membrane</keyword>
<evidence type="ECO:0000313" key="8">
    <source>
        <dbReference type="Proteomes" id="UP000242497"/>
    </source>
</evidence>
<feature type="transmembrane region" description="Helical" evidence="6">
    <location>
        <begin position="235"/>
        <end position="255"/>
    </location>
</feature>
<evidence type="ECO:0000313" key="7">
    <source>
        <dbReference type="EMBL" id="SHJ98748.1"/>
    </source>
</evidence>
<keyword evidence="4 6" id="KW-1133">Transmembrane helix</keyword>
<feature type="transmembrane region" description="Helical" evidence="6">
    <location>
        <begin position="121"/>
        <end position="140"/>
    </location>
</feature>
<evidence type="ECO:0000256" key="5">
    <source>
        <dbReference type="ARBA" id="ARBA00023136"/>
    </source>
</evidence>
<dbReference type="InterPro" id="IPR024923">
    <property type="entry name" value="PG_synth_SpoVB"/>
</dbReference>
<accession>A0A1M6NSY4</accession>
<feature type="transmembrane region" description="Helical" evidence="6">
    <location>
        <begin position="161"/>
        <end position="179"/>
    </location>
</feature>
<dbReference type="InterPro" id="IPR002797">
    <property type="entry name" value="Polysacc_synth"/>
</dbReference>
<comment type="subcellular location">
    <subcellularLocation>
        <location evidence="1">Cell membrane</location>
        <topology evidence="1">Multi-pass membrane protein</topology>
    </subcellularLocation>
</comment>
<keyword evidence="8" id="KW-1185">Reference proteome</keyword>
<keyword evidence="2" id="KW-1003">Cell membrane</keyword>
<dbReference type="EMBL" id="FRAE01000025">
    <property type="protein sequence ID" value="SHJ98748.1"/>
    <property type="molecule type" value="Genomic_DNA"/>
</dbReference>
<gene>
    <name evidence="7" type="ORF">SAMN02744037_01357</name>
</gene>